<sequence>MIFGLWWGCHLIGTWSANQMLVCGEYILFCPVLILDKMVHCRNRGLMNNVEMKIWVL</sequence>
<evidence type="ECO:0000313" key="3">
    <source>
        <dbReference type="EMBL" id="MBX06859.1"/>
    </source>
</evidence>
<reference evidence="3" key="1">
    <citation type="submission" date="2018-02" db="EMBL/GenBank/DDBJ databases">
        <title>Rhizophora mucronata_Transcriptome.</title>
        <authorList>
            <person name="Meera S.P."/>
            <person name="Sreeshan A."/>
            <person name="Augustine A."/>
        </authorList>
    </citation>
    <scope>NUCLEOTIDE SEQUENCE</scope>
    <source>
        <tissue evidence="3">Leaf</tissue>
    </source>
</reference>
<feature type="chain" id="PRO_5015157129" evidence="2">
    <location>
        <begin position="17"/>
        <end position="57"/>
    </location>
</feature>
<dbReference type="EMBL" id="GGEC01026375">
    <property type="protein sequence ID" value="MBX06859.1"/>
    <property type="molecule type" value="Transcribed_RNA"/>
</dbReference>
<feature type="signal peptide" evidence="2">
    <location>
        <begin position="1"/>
        <end position="16"/>
    </location>
</feature>
<keyword evidence="1" id="KW-0472">Membrane</keyword>
<protein>
    <submittedName>
        <fullName evidence="3">Uncharacterized protein</fullName>
    </submittedName>
</protein>
<dbReference type="AlphaFoldDB" id="A0A2P2KMA6"/>
<feature type="transmembrane region" description="Helical" evidence="1">
    <location>
        <begin position="12"/>
        <end position="35"/>
    </location>
</feature>
<keyword evidence="2" id="KW-0732">Signal</keyword>
<evidence type="ECO:0000256" key="1">
    <source>
        <dbReference type="SAM" id="Phobius"/>
    </source>
</evidence>
<name>A0A2P2KMA6_RHIMU</name>
<organism evidence="3">
    <name type="scientific">Rhizophora mucronata</name>
    <name type="common">Asiatic mangrove</name>
    <dbReference type="NCBI Taxonomy" id="61149"/>
    <lineage>
        <taxon>Eukaryota</taxon>
        <taxon>Viridiplantae</taxon>
        <taxon>Streptophyta</taxon>
        <taxon>Embryophyta</taxon>
        <taxon>Tracheophyta</taxon>
        <taxon>Spermatophyta</taxon>
        <taxon>Magnoliopsida</taxon>
        <taxon>eudicotyledons</taxon>
        <taxon>Gunneridae</taxon>
        <taxon>Pentapetalae</taxon>
        <taxon>rosids</taxon>
        <taxon>fabids</taxon>
        <taxon>Malpighiales</taxon>
        <taxon>Rhizophoraceae</taxon>
        <taxon>Rhizophora</taxon>
    </lineage>
</organism>
<accession>A0A2P2KMA6</accession>
<keyword evidence="1" id="KW-0812">Transmembrane</keyword>
<proteinExistence type="predicted"/>
<evidence type="ECO:0000256" key="2">
    <source>
        <dbReference type="SAM" id="SignalP"/>
    </source>
</evidence>
<keyword evidence="1" id="KW-1133">Transmembrane helix</keyword>